<protein>
    <submittedName>
        <fullName evidence="1">Uncharacterized protein</fullName>
    </submittedName>
</protein>
<dbReference type="EMBL" id="JYDH01000035">
    <property type="protein sequence ID" value="KRY37270.1"/>
    <property type="molecule type" value="Genomic_DNA"/>
</dbReference>
<reference evidence="1 2" key="1">
    <citation type="submission" date="2015-01" db="EMBL/GenBank/DDBJ databases">
        <title>Evolution of Trichinella species and genotypes.</title>
        <authorList>
            <person name="Korhonen P.K."/>
            <person name="Edoardo P."/>
            <person name="Giuseppe L.R."/>
            <person name="Gasser R.B."/>
        </authorList>
    </citation>
    <scope>NUCLEOTIDE SEQUENCE [LARGE SCALE GENOMIC DNA]</scope>
    <source>
        <strain evidence="1">ISS3</strain>
    </source>
</reference>
<proteinExistence type="predicted"/>
<gene>
    <name evidence="1" type="ORF">T01_14578</name>
</gene>
<evidence type="ECO:0000313" key="1">
    <source>
        <dbReference type="EMBL" id="KRY37270.1"/>
    </source>
</evidence>
<dbReference type="Proteomes" id="UP000054776">
    <property type="component" value="Unassembled WGS sequence"/>
</dbReference>
<accession>A0A0V1BK20</accession>
<dbReference type="AlphaFoldDB" id="A0A0V1BK20"/>
<name>A0A0V1BK20_TRISP</name>
<dbReference type="InParanoid" id="A0A0V1BK20"/>
<organism evidence="1 2">
    <name type="scientific">Trichinella spiralis</name>
    <name type="common">Trichina worm</name>
    <dbReference type="NCBI Taxonomy" id="6334"/>
    <lineage>
        <taxon>Eukaryota</taxon>
        <taxon>Metazoa</taxon>
        <taxon>Ecdysozoa</taxon>
        <taxon>Nematoda</taxon>
        <taxon>Enoplea</taxon>
        <taxon>Dorylaimia</taxon>
        <taxon>Trichinellida</taxon>
        <taxon>Trichinellidae</taxon>
        <taxon>Trichinella</taxon>
    </lineage>
</organism>
<keyword evidence="2" id="KW-1185">Reference proteome</keyword>
<evidence type="ECO:0000313" key="2">
    <source>
        <dbReference type="Proteomes" id="UP000054776"/>
    </source>
</evidence>
<sequence length="64" mass="7917">MSNFHKYQTLLNETTHDCRYSSFIRCYFIFQFNELKKDHLSRTQPFHCGNIYIQQNLIKNQKRK</sequence>
<comment type="caution">
    <text evidence="1">The sequence shown here is derived from an EMBL/GenBank/DDBJ whole genome shotgun (WGS) entry which is preliminary data.</text>
</comment>